<dbReference type="EMBL" id="DF820485">
    <property type="protein sequence ID" value="GAK30290.1"/>
    <property type="molecule type" value="Genomic_DNA"/>
</dbReference>
<dbReference type="AlphaFoldDB" id="A0A069CRE2"/>
<feature type="disulfide bond" description="Redox-active" evidence="5">
    <location>
        <begin position="45"/>
        <end position="50"/>
    </location>
</feature>
<dbReference type="RefSeq" id="WP_027698408.1">
    <property type="nucleotide sequence ID" value="NZ_DF820485.1"/>
</dbReference>
<accession>A0A069CRE2</accession>
<keyword evidence="4" id="KW-0547">Nucleotide-binding</keyword>
<feature type="domain" description="FAD/NAD(P)-binding" evidence="7">
    <location>
        <begin position="8"/>
        <end position="316"/>
    </location>
</feature>
<evidence type="ECO:0000256" key="1">
    <source>
        <dbReference type="ARBA" id="ARBA00007532"/>
    </source>
</evidence>
<evidence type="ECO:0000256" key="3">
    <source>
        <dbReference type="ARBA" id="ARBA00022827"/>
    </source>
</evidence>
<dbReference type="SUPFAM" id="SSF51905">
    <property type="entry name" value="FAD/NAD(P)-binding domain"/>
    <property type="match status" value="1"/>
</dbReference>
<dbReference type="Pfam" id="PF07992">
    <property type="entry name" value="Pyr_redox_2"/>
    <property type="match status" value="1"/>
</dbReference>
<feature type="domain" description="Pyridine nucleotide-disulphide oxidoreductase dimerisation" evidence="6">
    <location>
        <begin position="338"/>
        <end position="438"/>
    </location>
</feature>
<dbReference type="OrthoDB" id="9800167at2"/>
<proteinExistence type="inferred from homology"/>
<dbReference type="Gene3D" id="3.50.50.60">
    <property type="entry name" value="FAD/NAD(P)-binding domain"/>
    <property type="match status" value="2"/>
</dbReference>
<dbReference type="Pfam" id="PF02852">
    <property type="entry name" value="Pyr_redox_dim"/>
    <property type="match status" value="1"/>
</dbReference>
<evidence type="ECO:0000259" key="6">
    <source>
        <dbReference type="Pfam" id="PF02852"/>
    </source>
</evidence>
<dbReference type="Proteomes" id="UP000030643">
    <property type="component" value="Unassembled WGS sequence"/>
</dbReference>
<dbReference type="GO" id="GO:0016491">
    <property type="term" value="F:oxidoreductase activity"/>
    <property type="evidence" value="ECO:0007669"/>
    <property type="project" value="InterPro"/>
</dbReference>
<evidence type="ECO:0000256" key="2">
    <source>
        <dbReference type="ARBA" id="ARBA00022630"/>
    </source>
</evidence>
<dbReference type="PANTHER" id="PTHR43014">
    <property type="entry name" value="MERCURIC REDUCTASE"/>
    <property type="match status" value="1"/>
</dbReference>
<keyword evidence="2" id="KW-0285">Flavoprotein</keyword>
<dbReference type="PANTHER" id="PTHR43014:SF5">
    <property type="entry name" value="GLUTATHIONE REDUCTASE (NADPH)"/>
    <property type="match status" value="1"/>
</dbReference>
<organism evidence="8 9">
    <name type="scientific">Weissella oryzae (strain DSM 25784 / JCM 18191 / LMG 30913 / SG25)</name>
    <dbReference type="NCBI Taxonomy" id="1329250"/>
    <lineage>
        <taxon>Bacteria</taxon>
        <taxon>Bacillati</taxon>
        <taxon>Bacillota</taxon>
        <taxon>Bacilli</taxon>
        <taxon>Lactobacillales</taxon>
        <taxon>Lactobacillaceae</taxon>
        <taxon>Weissella</taxon>
    </lineage>
</organism>
<gene>
    <name evidence="8" type="ORF">WOSG25_020870</name>
</gene>
<evidence type="ECO:0000259" key="7">
    <source>
        <dbReference type="Pfam" id="PF07992"/>
    </source>
</evidence>
<evidence type="ECO:0000256" key="5">
    <source>
        <dbReference type="PIRSR" id="PIRSR000350-4"/>
    </source>
</evidence>
<dbReference type="STRING" id="1329250.WOSG25_020870"/>
<comment type="cofactor">
    <cofactor evidence="4">
        <name>FAD</name>
        <dbReference type="ChEBI" id="CHEBI:57692"/>
    </cofactor>
    <text evidence="4">Binds 1 FAD per subunit.</text>
</comment>
<dbReference type="InterPro" id="IPR016156">
    <property type="entry name" value="FAD/NAD-linked_Rdtase_dimer_sf"/>
</dbReference>
<dbReference type="eggNOG" id="COG1249">
    <property type="taxonomic scope" value="Bacteria"/>
</dbReference>
<evidence type="ECO:0000313" key="8">
    <source>
        <dbReference type="EMBL" id="GAK30290.1"/>
    </source>
</evidence>
<dbReference type="GO" id="GO:0000166">
    <property type="term" value="F:nucleotide binding"/>
    <property type="evidence" value="ECO:0007669"/>
    <property type="project" value="UniProtKB-KW"/>
</dbReference>
<feature type="binding site" evidence="4">
    <location>
        <begin position="174"/>
        <end position="181"/>
    </location>
    <ligand>
        <name>NAD(+)</name>
        <dbReference type="ChEBI" id="CHEBI:57540"/>
    </ligand>
</feature>
<comment type="similarity">
    <text evidence="1">Belongs to the class-I pyridine nucleotide-disulfide oxidoreductase family.</text>
</comment>
<keyword evidence="3 4" id="KW-0274">FAD</keyword>
<feature type="binding site" evidence="4">
    <location>
        <position position="261"/>
    </location>
    <ligand>
        <name>NAD(+)</name>
        <dbReference type="ChEBI" id="CHEBI:57540"/>
    </ligand>
</feature>
<dbReference type="InterPro" id="IPR023753">
    <property type="entry name" value="FAD/NAD-binding_dom"/>
</dbReference>
<evidence type="ECO:0000256" key="4">
    <source>
        <dbReference type="PIRSR" id="PIRSR000350-3"/>
    </source>
</evidence>
<dbReference type="PRINTS" id="PR00368">
    <property type="entry name" value="FADPNR"/>
</dbReference>
<keyword evidence="4" id="KW-0520">NAD</keyword>
<dbReference type="InterPro" id="IPR036188">
    <property type="entry name" value="FAD/NAD-bd_sf"/>
</dbReference>
<dbReference type="SUPFAM" id="SSF55424">
    <property type="entry name" value="FAD/NAD-linked reductases, dimerisation (C-terminal) domain"/>
    <property type="match status" value="1"/>
</dbReference>
<feature type="binding site" evidence="4">
    <location>
        <position position="301"/>
    </location>
    <ligand>
        <name>FAD</name>
        <dbReference type="ChEBI" id="CHEBI:57692"/>
    </ligand>
</feature>
<dbReference type="PIRSF" id="PIRSF000350">
    <property type="entry name" value="Mercury_reductase_MerA"/>
    <property type="match status" value="1"/>
</dbReference>
<reference evidence="9" key="1">
    <citation type="journal article" date="2014" name="Genome Announc.">
        <title>Draft genome sequence of Weissella oryzae SG25T, isolated from fermented rice grains.</title>
        <authorList>
            <person name="Tanizawa Y."/>
            <person name="Fujisawa T."/>
            <person name="Mochizuki T."/>
            <person name="Kaminuma E."/>
            <person name="Suzuki Y."/>
            <person name="Nakamura Y."/>
            <person name="Tohno M."/>
        </authorList>
    </citation>
    <scope>NUCLEOTIDE SEQUENCE [LARGE SCALE GENOMIC DNA]</scope>
    <source>
        <strain evidence="9">DSM 25784 / JCM 18191 / LMG 30913 / SG25</strain>
    </source>
</reference>
<sequence>MFTQNYDYDVLYIGSGHGTFDGAIPLAAKGVKIAVVEAERIGGTCPNWGCNAKIILDNPVALKRHMEDVHGIVNGSVTIDWPANMAHKEEIIDGLPQAIEGMMTSNKIDVLFARAKLVDAHTVDVNGELKTADKIVISTGLRSNHLTIPGTEFAHDSRDFLALETMPKHITIIGGGYIALEFATMANEFGAQVNLLLHGDQALRAFPQAYVEQILADLAQRGVNIKRNVEITALEQSSDEVIVHTAADGEFTTDWVLDATGRIPNVENIGLEAVGVDYNQNGIVVDEYLRTSVPNIYASGDIIDKKIPKLTPTAVFESTYLMHTFAGDTTDPINYPVIPTVVFTSPRIAQVGVSLDYALANPDKYTVQKHDMKSDWFRQVGKPKFGEGALIYNQAGQLVGATELSEDAAEVINTLLPAIEFKFTAEQLERLVYLFPSIGFSAHALIKKP</sequence>
<name>A0A069CRE2_WEIOS</name>
<protein>
    <submittedName>
        <fullName evidence="8">Glutathione reductase</fullName>
    </submittedName>
</protein>
<dbReference type="Gene3D" id="3.30.390.30">
    <property type="match status" value="1"/>
</dbReference>
<keyword evidence="9" id="KW-1185">Reference proteome</keyword>
<dbReference type="InterPro" id="IPR001100">
    <property type="entry name" value="Pyr_nuc-diS_OxRdtase"/>
</dbReference>
<dbReference type="InterPro" id="IPR004099">
    <property type="entry name" value="Pyr_nucl-diS_OxRdtase_dimer"/>
</dbReference>
<evidence type="ECO:0000313" key="9">
    <source>
        <dbReference type="Proteomes" id="UP000030643"/>
    </source>
</evidence>
<dbReference type="PRINTS" id="PR00411">
    <property type="entry name" value="PNDRDTASEI"/>
</dbReference>